<dbReference type="RefSeq" id="WP_052628923.1">
    <property type="nucleotide sequence ID" value="NZ_JXXE01000249.1"/>
</dbReference>
<dbReference type="PATRIC" id="fig|1076.23.peg.2623"/>
<organism evidence="1 2">
    <name type="scientific">Rhodopseudomonas palustris</name>
    <dbReference type="NCBI Taxonomy" id="1076"/>
    <lineage>
        <taxon>Bacteria</taxon>
        <taxon>Pseudomonadati</taxon>
        <taxon>Pseudomonadota</taxon>
        <taxon>Alphaproteobacteria</taxon>
        <taxon>Hyphomicrobiales</taxon>
        <taxon>Nitrobacteraceae</taxon>
        <taxon>Rhodopseudomonas</taxon>
    </lineage>
</organism>
<dbReference type="Pfam" id="PF06684">
    <property type="entry name" value="AA_synth"/>
    <property type="match status" value="1"/>
</dbReference>
<proteinExistence type="predicted"/>
<dbReference type="OrthoDB" id="9803312at2"/>
<protein>
    <recommendedName>
        <fullName evidence="3">Amino acid synthesis family protein</fullName>
    </recommendedName>
</protein>
<dbReference type="InterPro" id="IPR009569">
    <property type="entry name" value="AA_synth_put"/>
</dbReference>
<dbReference type="SUPFAM" id="SSF160519">
    <property type="entry name" value="BB2672-like"/>
    <property type="match status" value="1"/>
</dbReference>
<evidence type="ECO:0000313" key="2">
    <source>
        <dbReference type="Proteomes" id="UP000032515"/>
    </source>
</evidence>
<accession>A0A0D7EPU0</accession>
<dbReference type="InterPro" id="IPR035936">
    <property type="entry name" value="BB2672"/>
</dbReference>
<comment type="caution">
    <text evidence="1">The sequence shown here is derived from an EMBL/GenBank/DDBJ whole genome shotgun (WGS) entry which is preliminary data.</text>
</comment>
<evidence type="ECO:0008006" key="3">
    <source>
        <dbReference type="Google" id="ProtNLM"/>
    </source>
</evidence>
<gene>
    <name evidence="1" type="ORF">OO17_12695</name>
</gene>
<dbReference type="Gene3D" id="3.30.1330.110">
    <property type="entry name" value="BB2672"/>
    <property type="match status" value="1"/>
</dbReference>
<dbReference type="EMBL" id="JXXE01000249">
    <property type="protein sequence ID" value="KIZ42570.1"/>
    <property type="molecule type" value="Genomic_DNA"/>
</dbReference>
<sequence>MQLNIRRTYLLIEDKSEAAGRRVDTPVRKVAAVVVLENPFAGRYVADLGPLIEASVGLGTMMGEMAVAALGSYQVQGYGKGALVGLNGEAEHASALITTAYANPLREAIGGGKAWISSMVKMATPGCAIDIPMNHKDDVYVRSHYDGMTIALQDTPMADEIAVIFCMASHGRINARVGGLTHDEVVQRNGLKG</sequence>
<dbReference type="AlphaFoldDB" id="A0A0D7EPU0"/>
<reference evidence="1 2" key="1">
    <citation type="submission" date="2014-11" db="EMBL/GenBank/DDBJ databases">
        <title>Genomics and ecophysiology of heterotrophic nitrogen fixing bacteria isolated from estuarine surface water.</title>
        <authorList>
            <person name="Bentzon-Tilia M."/>
            <person name="Severin I."/>
            <person name="Hansen L.H."/>
            <person name="Riemann L."/>
        </authorList>
    </citation>
    <scope>NUCLEOTIDE SEQUENCE [LARGE SCALE GENOMIC DNA]</scope>
    <source>
        <strain evidence="1 2">BAL398</strain>
    </source>
</reference>
<evidence type="ECO:0000313" key="1">
    <source>
        <dbReference type="EMBL" id="KIZ42570.1"/>
    </source>
</evidence>
<dbReference type="Proteomes" id="UP000032515">
    <property type="component" value="Unassembled WGS sequence"/>
</dbReference>
<name>A0A0D7EPU0_RHOPL</name>